<evidence type="ECO:0000256" key="2">
    <source>
        <dbReference type="SAM" id="SignalP"/>
    </source>
</evidence>
<organism evidence="3 4">
    <name type="scientific">Tribonema minus</name>
    <dbReference type="NCBI Taxonomy" id="303371"/>
    <lineage>
        <taxon>Eukaryota</taxon>
        <taxon>Sar</taxon>
        <taxon>Stramenopiles</taxon>
        <taxon>Ochrophyta</taxon>
        <taxon>PX clade</taxon>
        <taxon>Xanthophyceae</taxon>
        <taxon>Tribonematales</taxon>
        <taxon>Tribonemataceae</taxon>
        <taxon>Tribonema</taxon>
    </lineage>
</organism>
<keyword evidence="2" id="KW-0732">Signal</keyword>
<gene>
    <name evidence="3" type="ORF">JKP88DRAFT_351767</name>
</gene>
<dbReference type="Proteomes" id="UP000664859">
    <property type="component" value="Unassembled WGS sequence"/>
</dbReference>
<evidence type="ECO:0000256" key="1">
    <source>
        <dbReference type="SAM" id="MobiDB-lite"/>
    </source>
</evidence>
<name>A0A835YGV9_9STRA</name>
<keyword evidence="4" id="KW-1185">Reference proteome</keyword>
<evidence type="ECO:0000313" key="3">
    <source>
        <dbReference type="EMBL" id="KAG5174960.1"/>
    </source>
</evidence>
<reference evidence="3" key="1">
    <citation type="submission" date="2021-02" db="EMBL/GenBank/DDBJ databases">
        <title>First Annotated Genome of the Yellow-green Alga Tribonema minus.</title>
        <authorList>
            <person name="Mahan K.M."/>
        </authorList>
    </citation>
    <scope>NUCLEOTIDE SEQUENCE</scope>
    <source>
        <strain evidence="3">UTEX B ZZ1240</strain>
    </source>
</reference>
<feature type="chain" id="PRO_5032294633" evidence="2">
    <location>
        <begin position="17"/>
        <end position="111"/>
    </location>
</feature>
<feature type="signal peptide" evidence="2">
    <location>
        <begin position="1"/>
        <end position="16"/>
    </location>
</feature>
<evidence type="ECO:0000313" key="4">
    <source>
        <dbReference type="Proteomes" id="UP000664859"/>
    </source>
</evidence>
<comment type="caution">
    <text evidence="3">The sequence shown here is derived from an EMBL/GenBank/DDBJ whole genome shotgun (WGS) entry which is preliminary data.</text>
</comment>
<protein>
    <submittedName>
        <fullName evidence="3">Uncharacterized protein</fullName>
    </submittedName>
</protein>
<dbReference type="AlphaFoldDB" id="A0A835YGV9"/>
<accession>A0A835YGV9</accession>
<dbReference type="EMBL" id="JAFCMP010000557">
    <property type="protein sequence ID" value="KAG5174960.1"/>
    <property type="molecule type" value="Genomic_DNA"/>
</dbReference>
<feature type="region of interest" description="Disordered" evidence="1">
    <location>
        <begin position="85"/>
        <end position="111"/>
    </location>
</feature>
<proteinExistence type="predicted"/>
<sequence length="111" mass="11736">MYKALAVVALVGSVAAFAPVAPAVARVSSSALKAGYVPDGLSEAEWEAQKAAKAEAAAARKAKFAAQTFEDLSEWMTKRDAKFPGQIGAGHRMAKVQDREQAKPRASSFLK</sequence>